<evidence type="ECO:0000313" key="2">
    <source>
        <dbReference type="EMBL" id="MCL7748027.1"/>
    </source>
</evidence>
<proteinExistence type="predicted"/>
<keyword evidence="3" id="KW-1185">Reference proteome</keyword>
<evidence type="ECO:0000256" key="1">
    <source>
        <dbReference type="SAM" id="Phobius"/>
    </source>
</evidence>
<evidence type="ECO:0000313" key="3">
    <source>
        <dbReference type="Proteomes" id="UP001139150"/>
    </source>
</evidence>
<keyword evidence="1" id="KW-0472">Membrane</keyword>
<dbReference type="EMBL" id="JAKRYL010000012">
    <property type="protein sequence ID" value="MCL7748027.1"/>
    <property type="molecule type" value="Genomic_DNA"/>
</dbReference>
<dbReference type="Proteomes" id="UP001139150">
    <property type="component" value="Unassembled WGS sequence"/>
</dbReference>
<dbReference type="Pfam" id="PF14110">
    <property type="entry name" value="DUF4282"/>
    <property type="match status" value="1"/>
</dbReference>
<reference evidence="2" key="1">
    <citation type="submission" date="2022-02" db="EMBL/GenBank/DDBJ databases">
        <title>Halalkalibacter sp. nov. isolated from Lonar Lake, India.</title>
        <authorList>
            <person name="Joshi A."/>
            <person name="Thite S."/>
            <person name="Lodha T."/>
        </authorList>
    </citation>
    <scope>NUCLEOTIDE SEQUENCE</scope>
    <source>
        <strain evidence="2">MEB205</strain>
    </source>
</reference>
<keyword evidence="1" id="KW-1133">Transmembrane helix</keyword>
<dbReference type="RefSeq" id="WP_250096920.1">
    <property type="nucleotide sequence ID" value="NZ_JAKRYL010000012.1"/>
</dbReference>
<dbReference type="InterPro" id="IPR025557">
    <property type="entry name" value="DUF4282"/>
</dbReference>
<feature type="transmembrane region" description="Helical" evidence="1">
    <location>
        <begin position="52"/>
        <end position="74"/>
    </location>
</feature>
<organism evidence="2 3">
    <name type="scientific">Halalkalibacter alkaliphilus</name>
    <dbReference type="NCBI Taxonomy" id="2917993"/>
    <lineage>
        <taxon>Bacteria</taxon>
        <taxon>Bacillati</taxon>
        <taxon>Bacillota</taxon>
        <taxon>Bacilli</taxon>
        <taxon>Bacillales</taxon>
        <taxon>Bacillaceae</taxon>
        <taxon>Halalkalibacter</taxon>
    </lineage>
</organism>
<name>A0A9X2I4U5_9BACI</name>
<comment type="caution">
    <text evidence="2">The sequence shown here is derived from an EMBL/GenBank/DDBJ whole genome shotgun (WGS) entry which is preliminary data.</text>
</comment>
<keyword evidence="1" id="KW-0812">Transmembrane</keyword>
<accession>A0A9X2I4U5</accession>
<dbReference type="AlphaFoldDB" id="A0A9X2I4U5"/>
<gene>
    <name evidence="2" type="ORF">MF646_12925</name>
</gene>
<feature type="transmembrane region" description="Helical" evidence="1">
    <location>
        <begin position="18"/>
        <end position="40"/>
    </location>
</feature>
<protein>
    <submittedName>
        <fullName evidence="2">DUF4282 domain-containing protein</fullName>
    </submittedName>
</protein>
<sequence>MNQYLNFDKMITPAIIKIIFWIGVAVSVITGLIMIISGAASPWGGGLQVISGLFVMFLGPLVTRIYCELLILFFKMQQSLNEISSKLDVEEEEYRANA</sequence>